<evidence type="ECO:0000313" key="3">
    <source>
        <dbReference type="EMBL" id="SUZ58541.1"/>
    </source>
</evidence>
<dbReference type="PANTHER" id="PTHR45586">
    <property type="entry name" value="TPR REPEAT-CONTAINING PROTEIN PA4667"/>
    <property type="match status" value="1"/>
</dbReference>
<dbReference type="SUPFAM" id="SSF49452">
    <property type="entry name" value="Starch-binding domain-like"/>
    <property type="match status" value="1"/>
</dbReference>
<dbReference type="Pfam" id="PF13432">
    <property type="entry name" value="TPR_16"/>
    <property type="match status" value="1"/>
</dbReference>
<dbReference type="GO" id="GO:0030246">
    <property type="term" value="F:carbohydrate binding"/>
    <property type="evidence" value="ECO:0007669"/>
    <property type="project" value="InterPro"/>
</dbReference>
<dbReference type="SMART" id="SM00028">
    <property type="entry name" value="TPR"/>
    <property type="match status" value="4"/>
</dbReference>
<proteinExistence type="predicted"/>
<dbReference type="Gene3D" id="2.60.40.1120">
    <property type="entry name" value="Carboxypeptidase-like, regulatory domain"/>
    <property type="match status" value="1"/>
</dbReference>
<keyword evidence="2" id="KW-0802">TPR repeat</keyword>
<dbReference type="AlphaFoldDB" id="A0A381NVB4"/>
<reference evidence="3" key="1">
    <citation type="submission" date="2018-05" db="EMBL/GenBank/DDBJ databases">
        <authorList>
            <person name="Lanie J.A."/>
            <person name="Ng W.-L."/>
            <person name="Kazmierczak K.M."/>
            <person name="Andrzejewski T.M."/>
            <person name="Davidsen T.M."/>
            <person name="Wayne K.J."/>
            <person name="Tettelin H."/>
            <person name="Glass J.I."/>
            <person name="Rusch D."/>
            <person name="Podicherti R."/>
            <person name="Tsui H.-C.T."/>
            <person name="Winkler M.E."/>
        </authorList>
    </citation>
    <scope>NUCLEOTIDE SEQUENCE</scope>
</reference>
<evidence type="ECO:0000256" key="1">
    <source>
        <dbReference type="ARBA" id="ARBA00022737"/>
    </source>
</evidence>
<dbReference type="PANTHER" id="PTHR45586:SF1">
    <property type="entry name" value="LIPOPOLYSACCHARIDE ASSEMBLY PROTEIN B"/>
    <property type="match status" value="1"/>
</dbReference>
<dbReference type="SUPFAM" id="SSF48452">
    <property type="entry name" value="TPR-like"/>
    <property type="match status" value="1"/>
</dbReference>
<dbReference type="Gene3D" id="1.25.40.10">
    <property type="entry name" value="Tetratricopeptide repeat domain"/>
    <property type="match status" value="2"/>
</dbReference>
<organism evidence="3">
    <name type="scientific">marine metagenome</name>
    <dbReference type="NCBI Taxonomy" id="408172"/>
    <lineage>
        <taxon>unclassified sequences</taxon>
        <taxon>metagenomes</taxon>
        <taxon>ecological metagenomes</taxon>
    </lineage>
</organism>
<dbReference type="PROSITE" id="PS50005">
    <property type="entry name" value="TPR"/>
    <property type="match status" value="1"/>
</dbReference>
<keyword evidence="1" id="KW-0677">Repeat</keyword>
<dbReference type="InterPro" id="IPR019734">
    <property type="entry name" value="TPR_rpt"/>
</dbReference>
<evidence type="ECO:0000256" key="2">
    <source>
        <dbReference type="ARBA" id="ARBA00022803"/>
    </source>
</evidence>
<dbReference type="EMBL" id="UINC01000626">
    <property type="protein sequence ID" value="SUZ58541.1"/>
    <property type="molecule type" value="Genomic_DNA"/>
</dbReference>
<dbReference type="Pfam" id="PF13620">
    <property type="entry name" value="CarboxypepD_reg"/>
    <property type="match status" value="1"/>
</dbReference>
<name>A0A381NVB4_9ZZZZ</name>
<dbReference type="InterPro" id="IPR013784">
    <property type="entry name" value="Carb-bd-like_fold"/>
</dbReference>
<feature type="non-terminal residue" evidence="3">
    <location>
        <position position="1"/>
    </location>
</feature>
<dbReference type="Pfam" id="PF13414">
    <property type="entry name" value="TPR_11"/>
    <property type="match status" value="1"/>
</dbReference>
<sequence length="323" mass="35166">VSPFTVALRYTLLIFGVISAVLEVRAHAQGNGTVRGVVANGASQPVGGALVTLTALGPTNERHEIETDELGEFEQAGLSPGHYSIAADRDDLGDQILRVLVHPGGTTDVRFLLERGRTAAPWLRSLQDNRFATAAFAEGVRANRAGDFETGIAQFQAALQVAPTCLECHFNIGVSYSRLNRFEEAEAAYRTAIRIRADYATAYYGLADIFSKQGRTREATAARSEANRITIQSLAATRARGQDMIRRARAFLTSGNVDDAVRQLEAALATDQTLFEAYYWLGRSQEANGVLNAASRSYSLYLETTPAGEHSDDARRRRAVLEP</sequence>
<dbReference type="InterPro" id="IPR051012">
    <property type="entry name" value="CellSynth/LPSAsmb/PSIAsmb"/>
</dbReference>
<protein>
    <submittedName>
        <fullName evidence="3">Uncharacterized protein</fullName>
    </submittedName>
</protein>
<accession>A0A381NVB4</accession>
<gene>
    <name evidence="3" type="ORF">METZ01_LOCUS11395</name>
</gene>
<dbReference type="InterPro" id="IPR011990">
    <property type="entry name" value="TPR-like_helical_dom_sf"/>
</dbReference>